<dbReference type="EMBL" id="KQ245783">
    <property type="protein sequence ID" value="KNC73317.1"/>
    <property type="molecule type" value="Genomic_DNA"/>
</dbReference>
<dbReference type="RefSeq" id="XP_014147219.1">
    <property type="nucleotide sequence ID" value="XM_014291744.1"/>
</dbReference>
<organism evidence="2 3">
    <name type="scientific">Sphaeroforma arctica JP610</name>
    <dbReference type="NCBI Taxonomy" id="667725"/>
    <lineage>
        <taxon>Eukaryota</taxon>
        <taxon>Ichthyosporea</taxon>
        <taxon>Ichthyophonida</taxon>
        <taxon>Sphaeroforma</taxon>
    </lineage>
</organism>
<gene>
    <name evidence="2" type="ORF">SARC_14124</name>
</gene>
<feature type="compositionally biased region" description="Basic and acidic residues" evidence="1">
    <location>
        <begin position="93"/>
        <end position="102"/>
    </location>
</feature>
<protein>
    <submittedName>
        <fullName evidence="2">Uncharacterized protein</fullName>
    </submittedName>
</protein>
<dbReference type="Proteomes" id="UP000054560">
    <property type="component" value="Unassembled WGS sequence"/>
</dbReference>
<evidence type="ECO:0000313" key="3">
    <source>
        <dbReference type="Proteomes" id="UP000054560"/>
    </source>
</evidence>
<sequence length="216" mass="23048">MDADESMYDNGYTMATNRHIADVIDKEPKGSVRDGDHSTNAGTRMHLLYEASDSENVHDDDESLTEAAMDADRSNTDQGYDGETEPAASTDPLHTEPVKSLEDGGNGALKRLTGAYSGRANAALKIGSLSALDKLIGASKPSINYTSQPRHPNIGQINNAAPPAVVANARIRSFKPVILNAKAKRKLEFPSQDDILTSSGAAILQRVLTVPAGFDK</sequence>
<evidence type="ECO:0000313" key="2">
    <source>
        <dbReference type="EMBL" id="KNC73317.1"/>
    </source>
</evidence>
<feature type="region of interest" description="Disordered" evidence="1">
    <location>
        <begin position="52"/>
        <end position="106"/>
    </location>
</feature>
<accession>A0A0L0F9B5</accession>
<evidence type="ECO:0000256" key="1">
    <source>
        <dbReference type="SAM" id="MobiDB-lite"/>
    </source>
</evidence>
<feature type="region of interest" description="Disordered" evidence="1">
    <location>
        <begin position="23"/>
        <end position="42"/>
    </location>
</feature>
<name>A0A0L0F9B5_9EUKA</name>
<keyword evidence="3" id="KW-1185">Reference proteome</keyword>
<proteinExistence type="predicted"/>
<dbReference type="AlphaFoldDB" id="A0A0L0F9B5"/>
<feature type="compositionally biased region" description="Basic and acidic residues" evidence="1">
    <location>
        <begin position="23"/>
        <end position="37"/>
    </location>
</feature>
<dbReference type="GeneID" id="25914628"/>
<reference evidence="2 3" key="1">
    <citation type="submission" date="2011-02" db="EMBL/GenBank/DDBJ databases">
        <title>The Genome Sequence of Sphaeroforma arctica JP610.</title>
        <authorList>
            <consortium name="The Broad Institute Genome Sequencing Platform"/>
            <person name="Russ C."/>
            <person name="Cuomo C."/>
            <person name="Young S.K."/>
            <person name="Zeng Q."/>
            <person name="Gargeya S."/>
            <person name="Alvarado L."/>
            <person name="Berlin A."/>
            <person name="Chapman S.B."/>
            <person name="Chen Z."/>
            <person name="Freedman E."/>
            <person name="Gellesch M."/>
            <person name="Goldberg J."/>
            <person name="Griggs A."/>
            <person name="Gujja S."/>
            <person name="Heilman E."/>
            <person name="Heiman D."/>
            <person name="Howarth C."/>
            <person name="Mehta T."/>
            <person name="Neiman D."/>
            <person name="Pearson M."/>
            <person name="Roberts A."/>
            <person name="Saif S."/>
            <person name="Shea T."/>
            <person name="Shenoy N."/>
            <person name="Sisk P."/>
            <person name="Stolte C."/>
            <person name="Sykes S."/>
            <person name="White J."/>
            <person name="Yandava C."/>
            <person name="Burger G."/>
            <person name="Gray M.W."/>
            <person name="Holland P.W.H."/>
            <person name="King N."/>
            <person name="Lang F.B.F."/>
            <person name="Roger A.J."/>
            <person name="Ruiz-Trillo I."/>
            <person name="Haas B."/>
            <person name="Nusbaum C."/>
            <person name="Birren B."/>
        </authorList>
    </citation>
    <scope>NUCLEOTIDE SEQUENCE [LARGE SCALE GENOMIC DNA]</scope>
    <source>
        <strain evidence="2 3">JP610</strain>
    </source>
</reference>